<comment type="caution">
    <text evidence="15">The sequence shown here is derived from an EMBL/GenBank/DDBJ whole genome shotgun (WGS) entry which is preliminary data.</text>
</comment>
<organism evidence="15 16">
    <name type="scientific">Pseudomonas lutea</name>
    <dbReference type="NCBI Taxonomy" id="243924"/>
    <lineage>
        <taxon>Bacteria</taxon>
        <taxon>Pseudomonadati</taxon>
        <taxon>Pseudomonadota</taxon>
        <taxon>Gammaproteobacteria</taxon>
        <taxon>Pseudomonadales</taxon>
        <taxon>Pseudomonadaceae</taxon>
        <taxon>Pseudomonas</taxon>
    </lineage>
</organism>
<dbReference type="PANTHER" id="PTHR30529">
    <property type="entry name" value="CYTOCHROME B561"/>
    <property type="match status" value="1"/>
</dbReference>
<evidence type="ECO:0000256" key="3">
    <source>
        <dbReference type="ARBA" id="ARBA00022448"/>
    </source>
</evidence>
<feature type="domain" description="Cytochrome b561 bacterial/Ni-hydrogenase" evidence="14">
    <location>
        <begin position="8"/>
        <end position="177"/>
    </location>
</feature>
<evidence type="ECO:0000256" key="4">
    <source>
        <dbReference type="ARBA" id="ARBA00022475"/>
    </source>
</evidence>
<feature type="transmembrane region" description="Helical" evidence="13">
    <location>
        <begin position="143"/>
        <end position="165"/>
    </location>
</feature>
<evidence type="ECO:0000256" key="12">
    <source>
        <dbReference type="ARBA" id="ARBA00037975"/>
    </source>
</evidence>
<keyword evidence="3" id="KW-0813">Transport</keyword>
<dbReference type="GO" id="GO:0009055">
    <property type="term" value="F:electron transfer activity"/>
    <property type="evidence" value="ECO:0007669"/>
    <property type="project" value="InterPro"/>
</dbReference>
<protein>
    <submittedName>
        <fullName evidence="15">Cytochrome B561</fullName>
    </submittedName>
</protein>
<name>A0A9X0EG54_9PSED</name>
<feature type="transmembrane region" description="Helical" evidence="13">
    <location>
        <begin position="50"/>
        <end position="68"/>
    </location>
</feature>
<dbReference type="SUPFAM" id="SSF81342">
    <property type="entry name" value="Transmembrane di-heme cytochromes"/>
    <property type="match status" value="1"/>
</dbReference>
<feature type="transmembrane region" description="Helical" evidence="13">
    <location>
        <begin position="14"/>
        <end position="38"/>
    </location>
</feature>
<dbReference type="GO" id="GO:0005886">
    <property type="term" value="C:plasma membrane"/>
    <property type="evidence" value="ECO:0007669"/>
    <property type="project" value="UniProtKB-SubCell"/>
</dbReference>
<dbReference type="GO" id="GO:0020037">
    <property type="term" value="F:heme binding"/>
    <property type="evidence" value="ECO:0007669"/>
    <property type="project" value="TreeGrafter"/>
</dbReference>
<dbReference type="RefSeq" id="WP_037010261.1">
    <property type="nucleotide sequence ID" value="NZ_JRMB01000001.1"/>
</dbReference>
<dbReference type="Proteomes" id="UP000029719">
    <property type="component" value="Unassembled WGS sequence"/>
</dbReference>
<keyword evidence="5" id="KW-0349">Heme</keyword>
<evidence type="ECO:0000256" key="2">
    <source>
        <dbReference type="ARBA" id="ARBA00004651"/>
    </source>
</evidence>
<keyword evidence="9 13" id="KW-1133">Transmembrane helix</keyword>
<keyword evidence="8" id="KW-0249">Electron transport</keyword>
<accession>A0A9X0EG54</accession>
<dbReference type="GO" id="GO:0022904">
    <property type="term" value="P:respiratory electron transport chain"/>
    <property type="evidence" value="ECO:0007669"/>
    <property type="project" value="InterPro"/>
</dbReference>
<comment type="similarity">
    <text evidence="12">Belongs to the cytochrome b561 family.</text>
</comment>
<gene>
    <name evidence="15" type="ORF">LT42_04555</name>
</gene>
<proteinExistence type="inferred from homology"/>
<dbReference type="Gene3D" id="1.20.950.20">
    <property type="entry name" value="Transmembrane di-heme cytochromes, Chain C"/>
    <property type="match status" value="2"/>
</dbReference>
<evidence type="ECO:0000256" key="5">
    <source>
        <dbReference type="ARBA" id="ARBA00022617"/>
    </source>
</evidence>
<dbReference type="Pfam" id="PF01292">
    <property type="entry name" value="Ni_hydr_CYTB"/>
    <property type="match status" value="1"/>
</dbReference>
<keyword evidence="10" id="KW-0408">Iron</keyword>
<keyword evidence="7" id="KW-0479">Metal-binding</keyword>
<dbReference type="InterPro" id="IPR011577">
    <property type="entry name" value="Cyt_b561_bac/Ni-Hgenase"/>
</dbReference>
<evidence type="ECO:0000256" key="9">
    <source>
        <dbReference type="ARBA" id="ARBA00022989"/>
    </source>
</evidence>
<evidence type="ECO:0000313" key="16">
    <source>
        <dbReference type="Proteomes" id="UP000029719"/>
    </source>
</evidence>
<dbReference type="InterPro" id="IPR016174">
    <property type="entry name" value="Di-haem_cyt_TM"/>
</dbReference>
<evidence type="ECO:0000256" key="1">
    <source>
        <dbReference type="ARBA" id="ARBA00001970"/>
    </source>
</evidence>
<evidence type="ECO:0000256" key="6">
    <source>
        <dbReference type="ARBA" id="ARBA00022692"/>
    </source>
</evidence>
<evidence type="ECO:0000256" key="10">
    <source>
        <dbReference type="ARBA" id="ARBA00023004"/>
    </source>
</evidence>
<dbReference type="PANTHER" id="PTHR30529:SF6">
    <property type="entry name" value="BLL0291 PROTEIN"/>
    <property type="match status" value="1"/>
</dbReference>
<dbReference type="InterPro" id="IPR052168">
    <property type="entry name" value="Cytochrome_b561_oxidase"/>
</dbReference>
<feature type="transmembrane region" description="Helical" evidence="13">
    <location>
        <begin position="88"/>
        <end position="108"/>
    </location>
</feature>
<evidence type="ECO:0000313" key="15">
    <source>
        <dbReference type="EMBL" id="KGF65230.1"/>
    </source>
</evidence>
<reference evidence="15 16" key="1">
    <citation type="submission" date="2014-09" db="EMBL/GenBank/DDBJ databases">
        <title>Genome sequence of Pseudomonas lutea strain DSM 17257T.</title>
        <authorList>
            <person name="Kwak Y."/>
            <person name="Shin J.-H."/>
        </authorList>
    </citation>
    <scope>NUCLEOTIDE SEQUENCE [LARGE SCALE GENOMIC DNA]</scope>
    <source>
        <strain evidence="15 16">DSM 17257</strain>
    </source>
</reference>
<evidence type="ECO:0000256" key="13">
    <source>
        <dbReference type="SAM" id="Phobius"/>
    </source>
</evidence>
<evidence type="ECO:0000256" key="11">
    <source>
        <dbReference type="ARBA" id="ARBA00023136"/>
    </source>
</evidence>
<sequence length="184" mass="20317">MSTPVKHFAPLARLLHWLMALMVIAMLFIGAGMVASVSQRHEWLLNLHKPLGIAILLLVIVRIIVRLNTRTPPLPVDLPAVQALAAKLSHYVLYGLMLAMPLIGWAMISAAGDPVMLGSSVRLPSIVAADAQTFAVLRRAHEYLAYLFFLTILTHLAAALFHGWVRRDEVLDSMLRGKLGDSKR</sequence>
<comment type="subcellular location">
    <subcellularLocation>
        <location evidence="2">Cell membrane</location>
        <topology evidence="2">Multi-pass membrane protein</topology>
    </subcellularLocation>
</comment>
<keyword evidence="11 13" id="KW-0472">Membrane</keyword>
<keyword evidence="4" id="KW-1003">Cell membrane</keyword>
<evidence type="ECO:0000256" key="8">
    <source>
        <dbReference type="ARBA" id="ARBA00022982"/>
    </source>
</evidence>
<keyword evidence="6 13" id="KW-0812">Transmembrane</keyword>
<dbReference type="GO" id="GO:0046872">
    <property type="term" value="F:metal ion binding"/>
    <property type="evidence" value="ECO:0007669"/>
    <property type="project" value="UniProtKB-KW"/>
</dbReference>
<dbReference type="AlphaFoldDB" id="A0A9X0EG54"/>
<evidence type="ECO:0000256" key="7">
    <source>
        <dbReference type="ARBA" id="ARBA00022723"/>
    </source>
</evidence>
<comment type="cofactor">
    <cofactor evidence="1">
        <name>heme b</name>
        <dbReference type="ChEBI" id="CHEBI:60344"/>
    </cofactor>
</comment>
<dbReference type="EMBL" id="JRMB01000001">
    <property type="protein sequence ID" value="KGF65230.1"/>
    <property type="molecule type" value="Genomic_DNA"/>
</dbReference>
<evidence type="ECO:0000259" key="14">
    <source>
        <dbReference type="Pfam" id="PF01292"/>
    </source>
</evidence>
<dbReference type="OrthoDB" id="1247465at2"/>